<dbReference type="SUPFAM" id="SSF52540">
    <property type="entry name" value="P-loop containing nucleoside triphosphate hydrolases"/>
    <property type="match status" value="1"/>
</dbReference>
<dbReference type="EMBL" id="FNVA01000002">
    <property type="protein sequence ID" value="SEG00313.1"/>
    <property type="molecule type" value="Genomic_DNA"/>
</dbReference>
<evidence type="ECO:0000313" key="5">
    <source>
        <dbReference type="Proteomes" id="UP000236728"/>
    </source>
</evidence>
<dbReference type="Gene3D" id="3.30.450.380">
    <property type="match status" value="1"/>
</dbReference>
<dbReference type="InterPro" id="IPR027417">
    <property type="entry name" value="P-loop_NTPase"/>
</dbReference>
<dbReference type="PANTHER" id="PTHR30486">
    <property type="entry name" value="TWITCHING MOTILITY PROTEIN PILT"/>
    <property type="match status" value="1"/>
</dbReference>
<comment type="similarity">
    <text evidence="1">Belongs to the GSP E family.</text>
</comment>
<feature type="region of interest" description="Disordered" evidence="2">
    <location>
        <begin position="1"/>
        <end position="26"/>
    </location>
</feature>
<dbReference type="OrthoDB" id="9810761at2"/>
<protein>
    <submittedName>
        <fullName evidence="4">Pilus assembly protein CpaF</fullName>
    </submittedName>
</protein>
<dbReference type="CDD" id="cd01130">
    <property type="entry name" value="VirB11-like_ATPase"/>
    <property type="match status" value="1"/>
</dbReference>
<dbReference type="Pfam" id="PF00437">
    <property type="entry name" value="T2SSE"/>
    <property type="match status" value="1"/>
</dbReference>
<dbReference type="RefSeq" id="WP_103932546.1">
    <property type="nucleotide sequence ID" value="NZ_FNVA01000002.1"/>
</dbReference>
<accession>A0A1H5WLV6</accession>
<gene>
    <name evidence="4" type="ORF">SAMN05421819_1640</name>
</gene>
<dbReference type="GO" id="GO:0016887">
    <property type="term" value="F:ATP hydrolysis activity"/>
    <property type="evidence" value="ECO:0007669"/>
    <property type="project" value="InterPro"/>
</dbReference>
<feature type="compositionally biased region" description="Polar residues" evidence="2">
    <location>
        <begin position="1"/>
        <end position="12"/>
    </location>
</feature>
<dbReference type="AlphaFoldDB" id="A0A1H5WLV6"/>
<name>A0A1H5WLV6_9BACT</name>
<evidence type="ECO:0000256" key="1">
    <source>
        <dbReference type="ARBA" id="ARBA00006611"/>
    </source>
</evidence>
<dbReference type="Proteomes" id="UP000236728">
    <property type="component" value="Unassembled WGS sequence"/>
</dbReference>
<feature type="domain" description="Bacterial type II secretion system protein E" evidence="3">
    <location>
        <begin position="98"/>
        <end position="381"/>
    </location>
</feature>
<evidence type="ECO:0000313" key="4">
    <source>
        <dbReference type="EMBL" id="SEG00313.1"/>
    </source>
</evidence>
<dbReference type="InterPro" id="IPR001482">
    <property type="entry name" value="T2SS/T4SS_dom"/>
</dbReference>
<dbReference type="Gene3D" id="3.40.50.300">
    <property type="entry name" value="P-loop containing nucleotide triphosphate hydrolases"/>
    <property type="match status" value="1"/>
</dbReference>
<evidence type="ECO:0000256" key="2">
    <source>
        <dbReference type="SAM" id="MobiDB-lite"/>
    </source>
</evidence>
<proteinExistence type="inferred from homology"/>
<keyword evidence="5" id="KW-1185">Reference proteome</keyword>
<evidence type="ECO:0000259" key="3">
    <source>
        <dbReference type="Pfam" id="PF00437"/>
    </source>
</evidence>
<sequence length="452" mass="49828">MSTASSYSDRSQQPPPGAGVRPQQRGVPEAVQQQIKIAVHQELIKRMDLDKLAEVTATRSGQAQLFSLIQQLLVEQGIPLSGMERDRLAQEVVDEVFGLGPLEQLLKDPTISDILVNTASKVYVERRGMLEKTSITFRDNKHLMHVIDKIVSAVGRRIDESSPMVDARLADGSRVNVIIPPLAIDGPCMSIRRFGNKALEWPDLLRNTMLTQPMMELLRGAVKARLNIVISGGTGSGKTTLLNALSSFISEDERVVTIEDSAELALKQEHVVRLETRPPNVEGSGAIRQRELVINALRMRPDRIVLGEIRGEECMDMLQAMNTGHDGSITTIHSNTPRDAIARMETMSMMGDIRLPEKAIKAQIASAVHLIIQVSRQADGSRRITHITEIAGAFEDVVAMTDLFVFEKQGLGANGKVRGRFKSTGIMPKFAEKLVACGIELPQSMRDHVQEI</sequence>
<reference evidence="4 5" key="1">
    <citation type="submission" date="2016-10" db="EMBL/GenBank/DDBJ databases">
        <authorList>
            <person name="de Groot N.N."/>
        </authorList>
    </citation>
    <scope>NUCLEOTIDE SEQUENCE [LARGE SCALE GENOMIC DNA]</scope>
    <source>
        <strain evidence="4 5">DSM 22489</strain>
    </source>
</reference>
<dbReference type="InterPro" id="IPR050921">
    <property type="entry name" value="T4SS_GSP_E_ATPase"/>
</dbReference>
<organism evidence="4 5">
    <name type="scientific">Bryocella elongata</name>
    <dbReference type="NCBI Taxonomy" id="863522"/>
    <lineage>
        <taxon>Bacteria</taxon>
        <taxon>Pseudomonadati</taxon>
        <taxon>Acidobacteriota</taxon>
        <taxon>Terriglobia</taxon>
        <taxon>Terriglobales</taxon>
        <taxon>Acidobacteriaceae</taxon>
        <taxon>Bryocella</taxon>
    </lineage>
</organism>
<dbReference type="PANTHER" id="PTHR30486:SF15">
    <property type="entry name" value="TYPE II_IV SECRETION SYSTEM ATPASE"/>
    <property type="match status" value="1"/>
</dbReference>